<dbReference type="Proteomes" id="UP001302349">
    <property type="component" value="Chromosome"/>
</dbReference>
<dbReference type="RefSeq" id="WP_317490997.1">
    <property type="nucleotide sequence ID" value="NZ_CP136051.1"/>
</dbReference>
<organism evidence="2 3">
    <name type="scientific">Imperialibacter roseus</name>
    <dbReference type="NCBI Taxonomy" id="1324217"/>
    <lineage>
        <taxon>Bacteria</taxon>
        <taxon>Pseudomonadati</taxon>
        <taxon>Bacteroidota</taxon>
        <taxon>Cytophagia</taxon>
        <taxon>Cytophagales</taxon>
        <taxon>Flammeovirgaceae</taxon>
        <taxon>Imperialibacter</taxon>
    </lineage>
</organism>
<evidence type="ECO:0000313" key="3">
    <source>
        <dbReference type="Proteomes" id="UP001302349"/>
    </source>
</evidence>
<dbReference type="InterPro" id="IPR006311">
    <property type="entry name" value="TAT_signal"/>
</dbReference>
<gene>
    <name evidence="2" type="ORF">RT717_06855</name>
</gene>
<accession>A0ABZ0IUC8</accession>
<dbReference type="SUPFAM" id="SSF51726">
    <property type="entry name" value="UROD/MetE-like"/>
    <property type="match status" value="1"/>
</dbReference>
<dbReference type="InterPro" id="IPR000257">
    <property type="entry name" value="Uroporphyrinogen_deCOase"/>
</dbReference>
<proteinExistence type="predicted"/>
<protein>
    <submittedName>
        <fullName evidence="2">Uroporphyrinogen decarboxylase family protein</fullName>
    </submittedName>
</protein>
<feature type="domain" description="Uroporphyrinogen decarboxylase (URO-D)" evidence="1">
    <location>
        <begin position="98"/>
        <end position="348"/>
    </location>
</feature>
<dbReference type="InterPro" id="IPR052024">
    <property type="entry name" value="Methanogen_methyltrans"/>
</dbReference>
<dbReference type="PROSITE" id="PS51318">
    <property type="entry name" value="TAT"/>
    <property type="match status" value="1"/>
</dbReference>
<dbReference type="InterPro" id="IPR038071">
    <property type="entry name" value="UROD/MetE-like_sf"/>
</dbReference>
<dbReference type="PANTHER" id="PTHR47099:SF1">
    <property type="entry name" value="METHYLCOBAMIDE:COM METHYLTRANSFERASE MTBA"/>
    <property type="match status" value="1"/>
</dbReference>
<dbReference type="Pfam" id="PF01208">
    <property type="entry name" value="URO-D"/>
    <property type="match status" value="1"/>
</dbReference>
<sequence>MSYSSIDRRKFLQSIGALSATALASSWILPACTSGSTVNKREAVFNLIATGKNNGYIPCGFFVHFGEGFKSGDAAVKKHMEYFHAIDMDFVKIQYESEFPHLTSIQKPEDWANMPFYGKDFYEDQLYVVKELVKEGKKHAPVIATLYSPFMSAGHSVTGELLTEHLKQDPESVKKGMDIITESTLLFARECIKLGVDGFLASTQGGEGFRFQDPTIFNDYIKPYDLIVMNEINAACSCNVLHICDYVGDYNDLSPFLDYPGQLVNCSLKVNNEILTPGDIHRQFNRPIFGGLEKRGAISTASAENLTSEVNAVMQNIPEGFVLGAECALLGEIDWKQVRLAVDIAHQYKV</sequence>
<dbReference type="PANTHER" id="PTHR47099">
    <property type="entry name" value="METHYLCOBAMIDE:COM METHYLTRANSFERASE MTBA"/>
    <property type="match status" value="1"/>
</dbReference>
<keyword evidence="3" id="KW-1185">Reference proteome</keyword>
<evidence type="ECO:0000313" key="2">
    <source>
        <dbReference type="EMBL" id="WOK08356.1"/>
    </source>
</evidence>
<reference evidence="2 3" key="1">
    <citation type="journal article" date="2023" name="Microbiol. Resour. Announc.">
        <title>Complete Genome Sequence of Imperialibacter roseus strain P4T.</title>
        <authorList>
            <person name="Tizabi D.R."/>
            <person name="Bachvaroff T."/>
            <person name="Hill R.T."/>
        </authorList>
    </citation>
    <scope>NUCLEOTIDE SEQUENCE [LARGE SCALE GENOMIC DNA]</scope>
    <source>
        <strain evidence="2 3">P4T</strain>
    </source>
</reference>
<dbReference type="Gene3D" id="3.20.20.210">
    <property type="match status" value="1"/>
</dbReference>
<evidence type="ECO:0000259" key="1">
    <source>
        <dbReference type="Pfam" id="PF01208"/>
    </source>
</evidence>
<name>A0ABZ0IUC8_9BACT</name>
<dbReference type="EMBL" id="CP136051">
    <property type="protein sequence ID" value="WOK08356.1"/>
    <property type="molecule type" value="Genomic_DNA"/>
</dbReference>